<proteinExistence type="predicted"/>
<gene>
    <name evidence="1" type="ORF">PS862_01397</name>
</gene>
<dbReference type="AlphaFoldDB" id="A0A5E7I7S8"/>
<dbReference type="Proteomes" id="UP000385207">
    <property type="component" value="Unassembled WGS sequence"/>
</dbReference>
<sequence length="86" mass="9772">MRHYEPSLVQQHDVIGDFILAMTFDGEIVQASGVLSLASMANRISRTKSLSSFIEVSVLDVMRTFSRWERLFVQNSKVERIPITKG</sequence>
<name>A0A5E7I7S8_PSEFL</name>
<evidence type="ECO:0000313" key="2">
    <source>
        <dbReference type="Proteomes" id="UP000385207"/>
    </source>
</evidence>
<reference evidence="1 2" key="1">
    <citation type="submission" date="2019-09" db="EMBL/GenBank/DDBJ databases">
        <authorList>
            <person name="Chandra G."/>
            <person name="Truman W A."/>
        </authorList>
    </citation>
    <scope>NUCLEOTIDE SEQUENCE [LARGE SCALE GENOMIC DNA]</scope>
    <source>
        <strain evidence="1">PS862</strain>
    </source>
</reference>
<organism evidence="1 2">
    <name type="scientific">Pseudomonas fluorescens</name>
    <dbReference type="NCBI Taxonomy" id="294"/>
    <lineage>
        <taxon>Bacteria</taxon>
        <taxon>Pseudomonadati</taxon>
        <taxon>Pseudomonadota</taxon>
        <taxon>Gammaproteobacteria</taxon>
        <taxon>Pseudomonadales</taxon>
        <taxon>Pseudomonadaceae</taxon>
        <taxon>Pseudomonas</taxon>
    </lineage>
</organism>
<dbReference type="EMBL" id="CABVII010000005">
    <property type="protein sequence ID" value="VVO72350.1"/>
    <property type="molecule type" value="Genomic_DNA"/>
</dbReference>
<accession>A0A5E7I7S8</accession>
<evidence type="ECO:0000313" key="1">
    <source>
        <dbReference type="EMBL" id="VVO72350.1"/>
    </source>
</evidence>
<protein>
    <submittedName>
        <fullName evidence="1">Uncharacterized protein</fullName>
    </submittedName>
</protein>